<dbReference type="GO" id="GO:0009399">
    <property type="term" value="P:nitrogen fixation"/>
    <property type="evidence" value="ECO:0007669"/>
    <property type="project" value="InterPro"/>
</dbReference>
<dbReference type="GO" id="GO:0030151">
    <property type="term" value="F:molybdenum ion binding"/>
    <property type="evidence" value="ECO:0007669"/>
    <property type="project" value="InterPro"/>
</dbReference>
<evidence type="ECO:0000313" key="2">
    <source>
        <dbReference type="Proteomes" id="UP000295443"/>
    </source>
</evidence>
<evidence type="ECO:0000313" key="1">
    <source>
        <dbReference type="EMBL" id="TCJ11568.1"/>
    </source>
</evidence>
<proteinExistence type="predicted"/>
<reference evidence="1 2" key="1">
    <citation type="submission" date="2019-03" db="EMBL/GenBank/DDBJ databases">
        <title>Genome sequence of Thiobacillaceae bacterium LSR1, a sulfur-oxidizing bacterium isolated from freshwater sediment.</title>
        <authorList>
            <person name="Li S."/>
        </authorList>
    </citation>
    <scope>NUCLEOTIDE SEQUENCE [LARGE SCALE GENOMIC DNA]</scope>
    <source>
        <strain evidence="1 2">LSR1</strain>
    </source>
</reference>
<name>A0A4R1B5W2_9PROT</name>
<dbReference type="RefSeq" id="WP_131449220.1">
    <property type="nucleotide sequence ID" value="NZ_SJZB01000053.1"/>
</dbReference>
<keyword evidence="2" id="KW-1185">Reference proteome</keyword>
<dbReference type="AlphaFoldDB" id="A0A4R1B5W2"/>
<dbReference type="OrthoDB" id="192277at2"/>
<dbReference type="InterPro" id="IPR006975">
    <property type="entry name" value="NifQ"/>
</dbReference>
<dbReference type="EMBL" id="SJZB01000053">
    <property type="protein sequence ID" value="TCJ11568.1"/>
    <property type="molecule type" value="Genomic_DNA"/>
</dbReference>
<comment type="caution">
    <text evidence="1">The sequence shown here is derived from an EMBL/GenBank/DDBJ whole genome shotgun (WGS) entry which is preliminary data.</text>
</comment>
<sequence>MNRALSFEQLMQSCHDVTDPVARALAGALDSAARGVIQAPSPSLGLDRARFRALLARHFPILAAPEEDGEGCPPLASDEFDDLVQLFLAHRSHDGEEVEWLAHAIASACMGGDHLYQDMGLPNRQALSDLLNEHFTALFVKNVGNMKWKKFFYKQLCDQAEVKVCQAPSCKVCNDYWNCFGPEDDTFPANLAVLAGRAPADAAA</sequence>
<dbReference type="Pfam" id="PF04891">
    <property type="entry name" value="NifQ"/>
    <property type="match status" value="1"/>
</dbReference>
<accession>A0A4R1B5W2</accession>
<organism evidence="1 2">
    <name type="scientific">Parasulfuritortus cantonensis</name>
    <dbReference type="NCBI Taxonomy" id="2528202"/>
    <lineage>
        <taxon>Bacteria</taxon>
        <taxon>Pseudomonadati</taxon>
        <taxon>Pseudomonadota</taxon>
        <taxon>Betaproteobacteria</taxon>
        <taxon>Nitrosomonadales</taxon>
        <taxon>Thiobacillaceae</taxon>
        <taxon>Parasulfuritortus</taxon>
    </lineage>
</organism>
<dbReference type="Proteomes" id="UP000295443">
    <property type="component" value="Unassembled WGS sequence"/>
</dbReference>
<protein>
    <submittedName>
        <fullName evidence="1">Nitrogen fixation protein NifQ</fullName>
    </submittedName>
</protein>
<gene>
    <name evidence="1" type="ORF">EZJ19_15565</name>
</gene>